<dbReference type="Gene3D" id="3.40.50.1820">
    <property type="entry name" value="alpha/beta hydrolase"/>
    <property type="match status" value="1"/>
</dbReference>
<accession>A0ABP8J0D9</accession>
<evidence type="ECO:0000313" key="2">
    <source>
        <dbReference type="EMBL" id="GAA4382675.1"/>
    </source>
</evidence>
<gene>
    <name evidence="2" type="ORF">GCM10023147_00710</name>
</gene>
<comment type="caution">
    <text evidence="2">The sequence shown here is derived from an EMBL/GenBank/DDBJ whole genome shotgun (WGS) entry which is preliminary data.</text>
</comment>
<dbReference type="InterPro" id="IPR050471">
    <property type="entry name" value="AB_hydrolase"/>
</dbReference>
<dbReference type="RefSeq" id="WP_344989277.1">
    <property type="nucleotide sequence ID" value="NZ_BAABFR010000001.1"/>
</dbReference>
<keyword evidence="3" id="KW-1185">Reference proteome</keyword>
<proteinExistence type="predicted"/>
<feature type="domain" description="AB hydrolase-1" evidence="1">
    <location>
        <begin position="32"/>
        <end position="134"/>
    </location>
</feature>
<evidence type="ECO:0000259" key="1">
    <source>
        <dbReference type="Pfam" id="PF00561"/>
    </source>
</evidence>
<dbReference type="Proteomes" id="UP001500635">
    <property type="component" value="Unassembled WGS sequence"/>
</dbReference>
<protein>
    <submittedName>
        <fullName evidence="2">Alpha/beta hydrolase</fullName>
    </submittedName>
</protein>
<dbReference type="InterPro" id="IPR029058">
    <property type="entry name" value="AB_hydrolase_fold"/>
</dbReference>
<dbReference type="SUPFAM" id="SSF53474">
    <property type="entry name" value="alpha/beta-Hydrolases"/>
    <property type="match status" value="1"/>
</dbReference>
<evidence type="ECO:0000313" key="3">
    <source>
        <dbReference type="Proteomes" id="UP001500635"/>
    </source>
</evidence>
<name>A0ABP8J0D9_9ACTN</name>
<keyword evidence="2" id="KW-0378">Hydrolase</keyword>
<dbReference type="Pfam" id="PF00561">
    <property type="entry name" value="Abhydrolase_1"/>
    <property type="match status" value="1"/>
</dbReference>
<dbReference type="InterPro" id="IPR000073">
    <property type="entry name" value="AB_hydrolase_1"/>
</dbReference>
<dbReference type="PANTHER" id="PTHR43433">
    <property type="entry name" value="HYDROLASE, ALPHA/BETA FOLD FAMILY PROTEIN"/>
    <property type="match status" value="1"/>
</dbReference>
<dbReference type="GO" id="GO:0016787">
    <property type="term" value="F:hydrolase activity"/>
    <property type="evidence" value="ECO:0007669"/>
    <property type="project" value="UniProtKB-KW"/>
</dbReference>
<reference evidence="3" key="1">
    <citation type="journal article" date="2019" name="Int. J. Syst. Evol. Microbiol.">
        <title>The Global Catalogue of Microorganisms (GCM) 10K type strain sequencing project: providing services to taxonomists for standard genome sequencing and annotation.</title>
        <authorList>
            <consortium name="The Broad Institute Genomics Platform"/>
            <consortium name="The Broad Institute Genome Sequencing Center for Infectious Disease"/>
            <person name="Wu L."/>
            <person name="Ma J."/>
        </authorList>
    </citation>
    <scope>NUCLEOTIDE SEQUENCE [LARGE SCALE GENOMIC DNA]</scope>
    <source>
        <strain evidence="3">JCM 17688</strain>
    </source>
</reference>
<dbReference type="EMBL" id="BAABFR010000001">
    <property type="protein sequence ID" value="GAA4382675.1"/>
    <property type="molecule type" value="Genomic_DNA"/>
</dbReference>
<dbReference type="PANTHER" id="PTHR43433:SF4">
    <property type="entry name" value="NON-HEME CHLOROPEROXIDASE-RELATED"/>
    <property type="match status" value="1"/>
</dbReference>
<organism evidence="2 3">
    <name type="scientific">Tsukamurella soli</name>
    <dbReference type="NCBI Taxonomy" id="644556"/>
    <lineage>
        <taxon>Bacteria</taxon>
        <taxon>Bacillati</taxon>
        <taxon>Actinomycetota</taxon>
        <taxon>Actinomycetes</taxon>
        <taxon>Mycobacteriales</taxon>
        <taxon>Tsukamurellaceae</taxon>
        <taxon>Tsukamurella</taxon>
    </lineage>
</organism>
<sequence>MTIPVATLDGFTAGYVEAGGLRTWHEVRGDGPPVLLLHGGLAGALGWWGQAQALVDAGFRVHVPERRGHAHTPDVDGPLTYAVMADDTIAYLDAVVSRPAHLVGWSDGAVVALLVAQRRPDLVDRMVLIGQYYNSDGRITDGDVDDWLRSDDAVALLRQGYDPYSPDGPDHFGVVYEKVLAMWEAEPEIELASLSSVASPTLVLQGDRDEVSVAHSLAVVEALGDARLAVLPGSHLLPLESPAVVNPLLLWFLHADAVDPGFAVSG</sequence>